<reference evidence="1 2" key="1">
    <citation type="journal article" date="2020" name="mSystems">
        <title>Defining Genomic and Predicted Metabolic Features of the Acetobacterium Genus.</title>
        <authorList>
            <person name="Ross D.E."/>
            <person name="Marshall C.W."/>
            <person name="Gulliver D."/>
            <person name="May H.D."/>
            <person name="Norman R.S."/>
        </authorList>
    </citation>
    <scope>NUCLEOTIDE SEQUENCE [LARGE SCALE GENOMIC DNA]</scope>
    <source>
        <strain evidence="1 2">DSM 8238</strain>
    </source>
</reference>
<comment type="caution">
    <text evidence="1">The sequence shown here is derived from an EMBL/GenBank/DDBJ whole genome shotgun (WGS) entry which is preliminary data.</text>
</comment>
<dbReference type="Proteomes" id="UP000603234">
    <property type="component" value="Unassembled WGS sequence"/>
</dbReference>
<sequence>MNELINKEVKHKKFGVGKITELKNNYIYVSFEKKTIEFKFPEAFKEHLSINDSILAERLHDLIVKQEKQKQNEKIIEAEKRVNCLKTSTINETANQRVRITSKKTNKNGNIAFKLNYCDGGQTAKQIGFNGVCSDKIIKYNIYEEERAWCSNRRSPCYEHYISFNPNRKKLEGLMGDEPDGDYVCYESQILRSWRAGAGETSSGQTKRIREAQQNKLAILTTILPYMEEEDRIIFGLFLIDDIFQGDNEESGYVASNSRYRIKLSMDESKQMKFWNYYTNSKDSGIASWRTGLFRYLEDEIALRILCDVIKLKQDKIEKELAEELLNHFLKVNGIDRSLIIY</sequence>
<protein>
    <submittedName>
        <fullName evidence="1">Uncharacterized protein</fullName>
    </submittedName>
</protein>
<name>A0ABR6WVW3_9FIRM</name>
<gene>
    <name evidence="1" type="ORF">GH808_09305</name>
</gene>
<dbReference type="EMBL" id="WJBC01000012">
    <property type="protein sequence ID" value="MBC3804626.1"/>
    <property type="molecule type" value="Genomic_DNA"/>
</dbReference>
<evidence type="ECO:0000313" key="1">
    <source>
        <dbReference type="EMBL" id="MBC3804626.1"/>
    </source>
</evidence>
<keyword evidence="2" id="KW-1185">Reference proteome</keyword>
<proteinExistence type="predicted"/>
<accession>A0ABR6WVW3</accession>
<dbReference type="RefSeq" id="WP_186842512.1">
    <property type="nucleotide sequence ID" value="NZ_WJBC01000012.1"/>
</dbReference>
<evidence type="ECO:0000313" key="2">
    <source>
        <dbReference type="Proteomes" id="UP000603234"/>
    </source>
</evidence>
<organism evidence="1 2">
    <name type="scientific">Acetobacterium fimetarium</name>
    <dbReference type="NCBI Taxonomy" id="52691"/>
    <lineage>
        <taxon>Bacteria</taxon>
        <taxon>Bacillati</taxon>
        <taxon>Bacillota</taxon>
        <taxon>Clostridia</taxon>
        <taxon>Eubacteriales</taxon>
        <taxon>Eubacteriaceae</taxon>
        <taxon>Acetobacterium</taxon>
    </lineage>
</organism>